<reference evidence="1 2" key="1">
    <citation type="journal article" date="2020" name="Mol. Biol. Evol.">
        <title>Distinct Expression and Methylation Patterns for Genes with Different Fates following a Single Whole-Genome Duplication in Flowering Plants.</title>
        <authorList>
            <person name="Shi T."/>
            <person name="Rahmani R.S."/>
            <person name="Gugger P.F."/>
            <person name="Wang M."/>
            <person name="Li H."/>
            <person name="Zhang Y."/>
            <person name="Li Z."/>
            <person name="Wang Q."/>
            <person name="Van de Peer Y."/>
            <person name="Marchal K."/>
            <person name="Chen J."/>
        </authorList>
    </citation>
    <scope>NUCLEOTIDE SEQUENCE [LARGE SCALE GENOMIC DNA]</scope>
    <source>
        <tissue evidence="1">Leaf</tissue>
    </source>
</reference>
<gene>
    <name evidence="1" type="ORF">HUJ06_029839</name>
</gene>
<organism evidence="1 2">
    <name type="scientific">Nelumbo nucifera</name>
    <name type="common">Sacred lotus</name>
    <dbReference type="NCBI Taxonomy" id="4432"/>
    <lineage>
        <taxon>Eukaryota</taxon>
        <taxon>Viridiplantae</taxon>
        <taxon>Streptophyta</taxon>
        <taxon>Embryophyta</taxon>
        <taxon>Tracheophyta</taxon>
        <taxon>Spermatophyta</taxon>
        <taxon>Magnoliopsida</taxon>
        <taxon>Proteales</taxon>
        <taxon>Nelumbonaceae</taxon>
        <taxon>Nelumbo</taxon>
    </lineage>
</organism>
<protein>
    <submittedName>
        <fullName evidence="1">Uncharacterized protein</fullName>
    </submittedName>
</protein>
<evidence type="ECO:0000313" key="1">
    <source>
        <dbReference type="EMBL" id="DAD28371.1"/>
    </source>
</evidence>
<comment type="caution">
    <text evidence="1">The sequence shown here is derived from an EMBL/GenBank/DDBJ whole genome shotgun (WGS) entry which is preliminary data.</text>
</comment>
<dbReference type="Proteomes" id="UP000607653">
    <property type="component" value="Unassembled WGS sequence"/>
</dbReference>
<sequence>MIMCQHVRSTFDNAVAEFRTSKTVEDMKIK</sequence>
<dbReference type="EMBL" id="DUZY01000002">
    <property type="protein sequence ID" value="DAD28371.1"/>
    <property type="molecule type" value="Genomic_DNA"/>
</dbReference>
<keyword evidence="2" id="KW-1185">Reference proteome</keyword>
<dbReference type="AlphaFoldDB" id="A0A822Y9Y9"/>
<proteinExistence type="predicted"/>
<name>A0A822Y9Y9_NELNU</name>
<evidence type="ECO:0000313" key="2">
    <source>
        <dbReference type="Proteomes" id="UP000607653"/>
    </source>
</evidence>
<accession>A0A822Y9Y9</accession>